<dbReference type="OrthoDB" id="7484722at2759"/>
<gene>
    <name evidence="1" type="ORF">PMACD_LOCUS11422</name>
</gene>
<evidence type="ECO:0000313" key="2">
    <source>
        <dbReference type="Proteomes" id="UP000663880"/>
    </source>
</evidence>
<dbReference type="EMBL" id="CAJOBZ010000038">
    <property type="protein sequence ID" value="CAF4902625.1"/>
    <property type="molecule type" value="Genomic_DNA"/>
</dbReference>
<sequence length="181" mass="19665">MNASLRRRFSWLVDVLSIGEERFVGSTRRPLVGSIVSSLDARGKPFDVPVATAVCLSSAATPRSASQSLAESRARSSHFRHAVFSSVPGHCTWSIHSAQVCMHPRHTRGRRGAGGRFGGAGRDESAFRLQLRVVRAFKSTLEDLEERLSAHSAAGLRSRLRAPAQDIAYIDADDVPAADRT</sequence>
<organism evidence="1 2">
    <name type="scientific">Pieris macdunnoughi</name>
    <dbReference type="NCBI Taxonomy" id="345717"/>
    <lineage>
        <taxon>Eukaryota</taxon>
        <taxon>Metazoa</taxon>
        <taxon>Ecdysozoa</taxon>
        <taxon>Arthropoda</taxon>
        <taxon>Hexapoda</taxon>
        <taxon>Insecta</taxon>
        <taxon>Pterygota</taxon>
        <taxon>Neoptera</taxon>
        <taxon>Endopterygota</taxon>
        <taxon>Lepidoptera</taxon>
        <taxon>Glossata</taxon>
        <taxon>Ditrysia</taxon>
        <taxon>Papilionoidea</taxon>
        <taxon>Pieridae</taxon>
        <taxon>Pierinae</taxon>
        <taxon>Pieris</taxon>
    </lineage>
</organism>
<dbReference type="AlphaFoldDB" id="A0A821V8L9"/>
<proteinExistence type="predicted"/>
<dbReference type="Proteomes" id="UP000663880">
    <property type="component" value="Unassembled WGS sequence"/>
</dbReference>
<accession>A0A821V8L9</accession>
<keyword evidence="2" id="KW-1185">Reference proteome</keyword>
<comment type="caution">
    <text evidence="1">The sequence shown here is derived from an EMBL/GenBank/DDBJ whole genome shotgun (WGS) entry which is preliminary data.</text>
</comment>
<evidence type="ECO:0000313" key="1">
    <source>
        <dbReference type="EMBL" id="CAF4902625.1"/>
    </source>
</evidence>
<reference evidence="1" key="1">
    <citation type="submission" date="2021-02" db="EMBL/GenBank/DDBJ databases">
        <authorList>
            <person name="Steward A R."/>
        </authorList>
    </citation>
    <scope>NUCLEOTIDE SEQUENCE</scope>
</reference>
<protein>
    <submittedName>
        <fullName evidence="1">Uncharacterized protein</fullName>
    </submittedName>
</protein>
<name>A0A821V8L9_9NEOP</name>